<dbReference type="InterPro" id="IPR011993">
    <property type="entry name" value="PH-like_dom_sf"/>
</dbReference>
<dbReference type="PANTHER" id="PTHR37402:SF1">
    <property type="entry name" value="GRAM DOMAIN-CONTAINING PROTEIN 4"/>
    <property type="match status" value="1"/>
</dbReference>
<feature type="domain" description="GRAM" evidence="2">
    <location>
        <begin position="210"/>
        <end position="287"/>
    </location>
</feature>
<sequence length="352" mass="39493">MHHHQCGEKLLYLPLLFFGFSKVCVTHPQNLFGKLADILEKLKNLLMWIEEDATQTLYLMFWAAFLASCFLPAPLLGRIMGLIIAFRFFVVAPVFNRFPRVHLRYDTAHRLWNLLPTNQQLRERPPGLNSSRRVTSPALDPQSFTNFFHMRCICFIFHAPSPPSHLCAHCLTVPSPQNMGPMARSGSSPVLGGSDRGDDAIGSVSLSRKASFHETFSLPETEKPLPACENGWRCCLINRDKKISTDYIRNGLLYVTDNFICFESKSGPSKKNKVIPLQGITEIQKYKVLTMLPGSGMGISIKTPFTQKPLVFGAMVHRDEAYQTIMSRFSSLAQQPVQATLEAANLNITACS</sequence>
<reference evidence="3" key="1">
    <citation type="submission" date="2025-08" db="UniProtKB">
        <authorList>
            <consortium name="Ensembl"/>
        </authorList>
    </citation>
    <scope>IDENTIFICATION</scope>
</reference>
<dbReference type="InterPro" id="IPR004182">
    <property type="entry name" value="GRAM"/>
</dbReference>
<evidence type="ECO:0000259" key="2">
    <source>
        <dbReference type="SMART" id="SM00568"/>
    </source>
</evidence>
<keyword evidence="4" id="KW-1185">Reference proteome</keyword>
<dbReference type="GO" id="GO:0006915">
    <property type="term" value="P:apoptotic process"/>
    <property type="evidence" value="ECO:0007669"/>
    <property type="project" value="InterPro"/>
</dbReference>
<evidence type="ECO:0000256" key="1">
    <source>
        <dbReference type="SAM" id="Phobius"/>
    </source>
</evidence>
<dbReference type="CDD" id="cd13221">
    <property type="entry name" value="PH-GRAM_GRAMDC4"/>
    <property type="match status" value="1"/>
</dbReference>
<dbReference type="Pfam" id="PF02893">
    <property type="entry name" value="GRAM"/>
    <property type="match status" value="1"/>
</dbReference>
<evidence type="ECO:0000313" key="3">
    <source>
        <dbReference type="Ensembl" id="ENSEBUP00000001319.1"/>
    </source>
</evidence>
<reference evidence="3" key="2">
    <citation type="submission" date="2025-09" db="UniProtKB">
        <authorList>
            <consortium name="Ensembl"/>
        </authorList>
    </citation>
    <scope>IDENTIFICATION</scope>
</reference>
<dbReference type="InterPro" id="IPR037845">
    <property type="entry name" value="GRAMDC4_PH-GRAM"/>
</dbReference>
<dbReference type="Gene3D" id="2.30.29.30">
    <property type="entry name" value="Pleckstrin-homology domain (PH domain)/Phosphotyrosine-binding domain (PTB)"/>
    <property type="match status" value="1"/>
</dbReference>
<dbReference type="Ensembl" id="ENSEBUT00000001642.1">
    <property type="protein sequence ID" value="ENSEBUP00000001319.1"/>
    <property type="gene ID" value="ENSEBUG00000001180.1"/>
</dbReference>
<dbReference type="GeneTree" id="ENSGT00940000168034"/>
<organism evidence="3 4">
    <name type="scientific">Eptatretus burgeri</name>
    <name type="common">Inshore hagfish</name>
    <dbReference type="NCBI Taxonomy" id="7764"/>
    <lineage>
        <taxon>Eukaryota</taxon>
        <taxon>Metazoa</taxon>
        <taxon>Chordata</taxon>
        <taxon>Craniata</taxon>
        <taxon>Vertebrata</taxon>
        <taxon>Cyclostomata</taxon>
        <taxon>Myxini</taxon>
        <taxon>Myxiniformes</taxon>
        <taxon>Myxinidae</taxon>
        <taxon>Eptatretinae</taxon>
        <taxon>Eptatretus</taxon>
    </lineage>
</organism>
<dbReference type="AlphaFoldDB" id="A0A8C4N4W5"/>
<accession>A0A8C4N4W5</accession>
<dbReference type="PANTHER" id="PTHR37402">
    <property type="entry name" value="GRAM DOMAIN-CONTAINING PROTEIN 4"/>
    <property type="match status" value="1"/>
</dbReference>
<keyword evidence="1" id="KW-0472">Membrane</keyword>
<feature type="transmembrane region" description="Helical" evidence="1">
    <location>
        <begin position="56"/>
        <end position="73"/>
    </location>
</feature>
<dbReference type="SMART" id="SM00568">
    <property type="entry name" value="GRAM"/>
    <property type="match status" value="1"/>
</dbReference>
<evidence type="ECO:0000313" key="4">
    <source>
        <dbReference type="Proteomes" id="UP000694388"/>
    </source>
</evidence>
<name>A0A8C4N4W5_EPTBU</name>
<dbReference type="GO" id="GO:0034164">
    <property type="term" value="P:negative regulation of toll-like receptor 9 signaling pathway"/>
    <property type="evidence" value="ECO:0007669"/>
    <property type="project" value="TreeGrafter"/>
</dbReference>
<dbReference type="InterPro" id="IPR037847">
    <property type="entry name" value="GRAMDC4"/>
</dbReference>
<proteinExistence type="predicted"/>
<dbReference type="Proteomes" id="UP000694388">
    <property type="component" value="Unplaced"/>
</dbReference>
<keyword evidence="1" id="KW-0812">Transmembrane</keyword>
<keyword evidence="1" id="KW-1133">Transmembrane helix</keyword>
<protein>
    <recommendedName>
        <fullName evidence="2">GRAM domain-containing protein</fullName>
    </recommendedName>
</protein>